<accession>A0A1F5JHX0</accession>
<feature type="compositionally biased region" description="Low complexity" evidence="1">
    <location>
        <begin position="55"/>
        <end position="64"/>
    </location>
</feature>
<feature type="region of interest" description="Disordered" evidence="1">
    <location>
        <begin position="53"/>
        <end position="95"/>
    </location>
</feature>
<keyword evidence="2" id="KW-1133">Transmembrane helix</keyword>
<dbReference type="Proteomes" id="UP000177555">
    <property type="component" value="Unassembled WGS sequence"/>
</dbReference>
<feature type="compositionally biased region" description="Low complexity" evidence="1">
    <location>
        <begin position="70"/>
        <end position="85"/>
    </location>
</feature>
<evidence type="ECO:0000256" key="1">
    <source>
        <dbReference type="SAM" id="MobiDB-lite"/>
    </source>
</evidence>
<feature type="transmembrane region" description="Helical" evidence="2">
    <location>
        <begin position="15"/>
        <end position="36"/>
    </location>
</feature>
<reference evidence="3 4" key="1">
    <citation type="journal article" date="2016" name="Nat. Commun.">
        <title>Thousands of microbial genomes shed light on interconnected biogeochemical processes in an aquifer system.</title>
        <authorList>
            <person name="Anantharaman K."/>
            <person name="Brown C.T."/>
            <person name="Hug L.A."/>
            <person name="Sharon I."/>
            <person name="Castelle C.J."/>
            <person name="Probst A.J."/>
            <person name="Thomas B.C."/>
            <person name="Singh A."/>
            <person name="Wilkins M.J."/>
            <person name="Karaoz U."/>
            <person name="Brodie E.L."/>
            <person name="Williams K.H."/>
            <person name="Hubbard S.S."/>
            <person name="Banfield J.F."/>
        </authorList>
    </citation>
    <scope>NUCLEOTIDE SEQUENCE [LARGE SCALE GENOMIC DNA]</scope>
</reference>
<sequence length="344" mass="36896">MQNTPTSLGTSQKGVVHVALPIIVLIAAAVLVSANVQTSQKFPDDQNVQGVLAERGSSASNRGNSGSGDSGKSNSGSSENRGGPSTEVKLRQEVRTSDERIKTEIREDRLRVDIRQENTRTRLEQRGNEFLIKTKIESEDDEDEATEGGSEDEADGDEATQSADEDEDEDEGEVVQSLRAISKFPLRIDLATNQLIMTKNGVERVLTVLPAQAVQNMLRAHLKKGLGPKFFRDASPSALPSTTPAGTPSASATPSAEPGATPSASPTEEPISTESAELTVLEDQITLEESDGQIVYKIPSKKHLRVFGLIPITTNLTGFVSADTGVLIREQQSLLARILDLLSP</sequence>
<comment type="caution">
    <text evidence="3">The sequence shown here is derived from an EMBL/GenBank/DDBJ whole genome shotgun (WGS) entry which is preliminary data.</text>
</comment>
<evidence type="ECO:0000256" key="2">
    <source>
        <dbReference type="SAM" id="Phobius"/>
    </source>
</evidence>
<name>A0A1F5JHX0_9BACT</name>
<proteinExistence type="predicted"/>
<feature type="compositionally biased region" description="Acidic residues" evidence="1">
    <location>
        <begin position="138"/>
        <end position="173"/>
    </location>
</feature>
<protein>
    <submittedName>
        <fullName evidence="3">Uncharacterized protein</fullName>
    </submittedName>
</protein>
<dbReference type="AlphaFoldDB" id="A0A1F5JHX0"/>
<evidence type="ECO:0000313" key="3">
    <source>
        <dbReference type="EMBL" id="OGE28090.1"/>
    </source>
</evidence>
<gene>
    <name evidence="3" type="ORF">A2867_01275</name>
</gene>
<feature type="compositionally biased region" description="Low complexity" evidence="1">
    <location>
        <begin position="234"/>
        <end position="267"/>
    </location>
</feature>
<organism evidence="3 4">
    <name type="scientific">Candidatus Daviesbacteria bacterium RIFCSPHIGHO2_01_FULL_40_11</name>
    <dbReference type="NCBI Taxonomy" id="1797762"/>
    <lineage>
        <taxon>Bacteria</taxon>
        <taxon>Candidatus Daviesiibacteriota</taxon>
    </lineage>
</organism>
<dbReference type="EMBL" id="MFCP01000022">
    <property type="protein sequence ID" value="OGE28090.1"/>
    <property type="molecule type" value="Genomic_DNA"/>
</dbReference>
<evidence type="ECO:0000313" key="4">
    <source>
        <dbReference type="Proteomes" id="UP000177555"/>
    </source>
</evidence>
<feature type="region of interest" description="Disordered" evidence="1">
    <location>
        <begin position="131"/>
        <end position="175"/>
    </location>
</feature>
<feature type="region of interest" description="Disordered" evidence="1">
    <location>
        <begin position="231"/>
        <end position="273"/>
    </location>
</feature>
<keyword evidence="2" id="KW-0812">Transmembrane</keyword>
<keyword evidence="2" id="KW-0472">Membrane</keyword>